<dbReference type="AlphaFoldDB" id="A0A935TGY9"/>
<organism evidence="2 3">
    <name type="scientific">Candidatus Accumulibacter affinis</name>
    <dbReference type="NCBI Taxonomy" id="2954384"/>
    <lineage>
        <taxon>Bacteria</taxon>
        <taxon>Pseudomonadati</taxon>
        <taxon>Pseudomonadota</taxon>
        <taxon>Betaproteobacteria</taxon>
        <taxon>Candidatus Accumulibacter</taxon>
    </lineage>
</organism>
<dbReference type="Gene3D" id="1.20.120.520">
    <property type="entry name" value="nmb1532 protein domain like"/>
    <property type="match status" value="1"/>
</dbReference>
<name>A0A935TGY9_9PROT</name>
<dbReference type="EMBL" id="JADJOT010000011">
    <property type="protein sequence ID" value="MBK7956092.1"/>
    <property type="molecule type" value="Genomic_DNA"/>
</dbReference>
<dbReference type="Proteomes" id="UP000706151">
    <property type="component" value="Unassembled WGS sequence"/>
</dbReference>
<dbReference type="InterPro" id="IPR012312">
    <property type="entry name" value="Hemerythrin-like"/>
</dbReference>
<sequence>MKRHSELLTLSREHHAALKLARDARRAAESGDASELGNLAQRVVSFFAAELDPHFRIEEQHLLVFLAHAGERELVQRTLTEHAELRRIASTMCCPDRAMLLRFADLLAEHVRFEERELFEVAQARLDGNPIQI</sequence>
<dbReference type="Pfam" id="PF01814">
    <property type="entry name" value="Hemerythrin"/>
    <property type="match status" value="1"/>
</dbReference>
<evidence type="ECO:0000259" key="1">
    <source>
        <dbReference type="Pfam" id="PF01814"/>
    </source>
</evidence>
<reference evidence="2 3" key="1">
    <citation type="submission" date="2020-10" db="EMBL/GenBank/DDBJ databases">
        <title>Connecting structure to function with the recovery of over 1000 high-quality activated sludge metagenome-assembled genomes encoding full-length rRNA genes using long-read sequencing.</title>
        <authorList>
            <person name="Singleton C.M."/>
            <person name="Petriglieri F."/>
            <person name="Kristensen J.M."/>
            <person name="Kirkegaard R.H."/>
            <person name="Michaelsen T.Y."/>
            <person name="Andersen M.H."/>
            <person name="Karst S.M."/>
            <person name="Dueholm M.S."/>
            <person name="Nielsen P.H."/>
            <person name="Albertsen M."/>
        </authorList>
    </citation>
    <scope>NUCLEOTIDE SEQUENCE [LARGE SCALE GENOMIC DNA]</scope>
    <source>
        <strain evidence="2">Fred_18-Q3-R57-64_BAT3C.720</strain>
    </source>
</reference>
<proteinExistence type="predicted"/>
<feature type="domain" description="Hemerythrin-like" evidence="1">
    <location>
        <begin position="9"/>
        <end position="121"/>
    </location>
</feature>
<comment type="caution">
    <text evidence="2">The sequence shown here is derived from an EMBL/GenBank/DDBJ whole genome shotgun (WGS) entry which is preliminary data.</text>
</comment>
<evidence type="ECO:0000313" key="2">
    <source>
        <dbReference type="EMBL" id="MBK7956092.1"/>
    </source>
</evidence>
<protein>
    <submittedName>
        <fullName evidence="2">Hemerythrin domain-containing protein</fullName>
    </submittedName>
</protein>
<accession>A0A935TGY9</accession>
<gene>
    <name evidence="2" type="ORF">IPK02_20265</name>
</gene>
<evidence type="ECO:0000313" key="3">
    <source>
        <dbReference type="Proteomes" id="UP000706151"/>
    </source>
</evidence>